<name>A0AAQ4EB32_AMBAM</name>
<proteinExistence type="predicted"/>
<dbReference type="Proteomes" id="UP001321473">
    <property type="component" value="Unassembled WGS sequence"/>
</dbReference>
<organism evidence="2 3">
    <name type="scientific">Amblyomma americanum</name>
    <name type="common">Lone star tick</name>
    <dbReference type="NCBI Taxonomy" id="6943"/>
    <lineage>
        <taxon>Eukaryota</taxon>
        <taxon>Metazoa</taxon>
        <taxon>Ecdysozoa</taxon>
        <taxon>Arthropoda</taxon>
        <taxon>Chelicerata</taxon>
        <taxon>Arachnida</taxon>
        <taxon>Acari</taxon>
        <taxon>Parasitiformes</taxon>
        <taxon>Ixodida</taxon>
        <taxon>Ixodoidea</taxon>
        <taxon>Ixodidae</taxon>
        <taxon>Amblyomminae</taxon>
        <taxon>Amblyomma</taxon>
    </lineage>
</organism>
<dbReference type="Gene3D" id="3.40.390.10">
    <property type="entry name" value="Collagenase (Catalytic Domain)"/>
    <property type="match status" value="1"/>
</dbReference>
<protein>
    <submittedName>
        <fullName evidence="2">Uncharacterized protein</fullName>
    </submittedName>
</protein>
<dbReference type="AlphaFoldDB" id="A0AAQ4EB32"/>
<dbReference type="InterPro" id="IPR042089">
    <property type="entry name" value="Peptidase_M13_dom_2"/>
</dbReference>
<dbReference type="EMBL" id="JARKHS020019022">
    <property type="protein sequence ID" value="KAK8771981.1"/>
    <property type="molecule type" value="Genomic_DNA"/>
</dbReference>
<evidence type="ECO:0000313" key="2">
    <source>
        <dbReference type="EMBL" id="KAK8771981.1"/>
    </source>
</evidence>
<comment type="caution">
    <text evidence="2">The sequence shown here is derived from an EMBL/GenBank/DDBJ whole genome shotgun (WGS) entry which is preliminary data.</text>
</comment>
<dbReference type="GO" id="GO:0004222">
    <property type="term" value="F:metalloendopeptidase activity"/>
    <property type="evidence" value="ECO:0007669"/>
    <property type="project" value="InterPro"/>
</dbReference>
<keyword evidence="1" id="KW-1133">Transmembrane helix</keyword>
<evidence type="ECO:0000256" key="1">
    <source>
        <dbReference type="SAM" id="Phobius"/>
    </source>
</evidence>
<evidence type="ECO:0000313" key="3">
    <source>
        <dbReference type="Proteomes" id="UP001321473"/>
    </source>
</evidence>
<keyword evidence="3" id="KW-1185">Reference proteome</keyword>
<dbReference type="SUPFAM" id="SSF55486">
    <property type="entry name" value="Metalloproteases ('zincins'), catalytic domain"/>
    <property type="match status" value="1"/>
</dbReference>
<keyword evidence="1" id="KW-0472">Membrane</keyword>
<dbReference type="Gene3D" id="1.10.1380.10">
    <property type="entry name" value="Neutral endopeptidase , domain2"/>
    <property type="match status" value="1"/>
</dbReference>
<dbReference type="PANTHER" id="PTHR11733">
    <property type="entry name" value="ZINC METALLOPROTEASE FAMILY M13 NEPRILYSIN-RELATED"/>
    <property type="match status" value="1"/>
</dbReference>
<dbReference type="PANTHER" id="PTHR11733:SF241">
    <property type="entry name" value="GH26575P-RELATED"/>
    <property type="match status" value="1"/>
</dbReference>
<accession>A0AAQ4EB32</accession>
<dbReference type="InterPro" id="IPR024079">
    <property type="entry name" value="MetalloPept_cat_dom_sf"/>
</dbReference>
<keyword evidence="1" id="KW-0812">Transmembrane</keyword>
<feature type="transmembrane region" description="Helical" evidence="1">
    <location>
        <begin position="20"/>
        <end position="39"/>
    </location>
</feature>
<dbReference type="GO" id="GO:0016485">
    <property type="term" value="P:protein processing"/>
    <property type="evidence" value="ECO:0007669"/>
    <property type="project" value="TreeGrafter"/>
</dbReference>
<dbReference type="InterPro" id="IPR000718">
    <property type="entry name" value="Peptidase_M13"/>
</dbReference>
<sequence>MHYLPRESTPTERDVRTAIALGASVCAVVVVSIALVAVLSPRPRGELLHCSNHDCRRALRFLDSLMDKGVEPCRNFYRHVCRRWTVERYTNGVADGAADNLTGEATRDMFASLHWSMKDDELVASIGDQTGVAELGKFYRSCYTYMATTSPPTDTEANLVNFFRRDMDILSIRNMSLLLRQVIRLSLTRGITSLLSTNLVMYRGALSVHLTPGSTLAEKLRVRMPNGTGAKNFIVRVLNALRPLVPRLAGKNAQRTAAALLELERKLVSHSPIPVDVQTFTASGFKFLNEDFGEHGWRKVINSIAPPGTQISDKSTVVANGLDTIKARVNHFRQHLEHGRVYVFLHIVMEIGQFQYLKWFPMGQDTNDIVDHLCIGASQDVMPPTWSRLVSNLTHSSDSEPSRAVAIFDAIQKLAAERPVISGMTEEDVESAVNALADVRLALHQSSLEPMPKESVALFQSANFSGDFGALYAFLKTSEASRRLRQPPSLDDAILNGLFLSEQVTYSRVMNAVILSGAMRRAPIMYSDRVPIEFDTGTVGVLIAREVFNAGMPTSAQVSGEWYANNVEYFMRCIETSVRSILRTSLKDMPPARALDLFRWTRAVKMAHRVMKTSYASVSSSDNFQDVWVTAQQTFFRRYCLLTCNADRSSDERYTSLRCMVPILNMAEFISAFDCTRVEKVQYIRPCLFV</sequence>
<dbReference type="GO" id="GO:0005886">
    <property type="term" value="C:plasma membrane"/>
    <property type="evidence" value="ECO:0007669"/>
    <property type="project" value="TreeGrafter"/>
</dbReference>
<gene>
    <name evidence="2" type="ORF">V5799_024778</name>
</gene>
<dbReference type="PROSITE" id="PS51885">
    <property type="entry name" value="NEPRILYSIN"/>
    <property type="match status" value="1"/>
</dbReference>
<reference evidence="2 3" key="1">
    <citation type="journal article" date="2023" name="Arcadia Sci">
        <title>De novo assembly of a long-read Amblyomma americanum tick genome.</title>
        <authorList>
            <person name="Chou S."/>
            <person name="Poskanzer K.E."/>
            <person name="Rollins M."/>
            <person name="Thuy-Boun P.S."/>
        </authorList>
    </citation>
    <scope>NUCLEOTIDE SEQUENCE [LARGE SCALE GENOMIC DNA]</scope>
    <source>
        <strain evidence="2">F_SG_1</strain>
        <tissue evidence="2">Salivary glands</tissue>
    </source>
</reference>